<sequence length="145" mass="16514">MDNYTLHREGYGWIKSSTPNLVGEILLQSTVEQLSSGHQLQMAAFLYDPTPPPEYSYSRAVSAYSYNCPVNARKYTTWQEETKAELEKQTEYLIKDKDLEAEAARALTQAAKTLLSDSHELWPLKRTQFYLGLLPQSPGGSTRRH</sequence>
<evidence type="ECO:0000313" key="2">
    <source>
        <dbReference type="Proteomes" id="UP000298030"/>
    </source>
</evidence>
<proteinExistence type="predicted"/>
<protein>
    <submittedName>
        <fullName evidence="1">Uncharacterized protein</fullName>
    </submittedName>
</protein>
<dbReference type="EMBL" id="QPFP01000166">
    <property type="protein sequence ID" value="TEB19872.1"/>
    <property type="molecule type" value="Genomic_DNA"/>
</dbReference>
<dbReference type="OrthoDB" id="3251015at2759"/>
<name>A0A4Y7SEB8_COPMI</name>
<accession>A0A4Y7SEB8</accession>
<comment type="caution">
    <text evidence="1">The sequence shown here is derived from an EMBL/GenBank/DDBJ whole genome shotgun (WGS) entry which is preliminary data.</text>
</comment>
<gene>
    <name evidence="1" type="ORF">FA13DRAFT_1718364</name>
</gene>
<evidence type="ECO:0000313" key="1">
    <source>
        <dbReference type="EMBL" id="TEB19872.1"/>
    </source>
</evidence>
<keyword evidence="2" id="KW-1185">Reference proteome</keyword>
<reference evidence="1 2" key="1">
    <citation type="journal article" date="2019" name="Nat. Ecol. Evol.">
        <title>Megaphylogeny resolves global patterns of mushroom evolution.</title>
        <authorList>
            <person name="Varga T."/>
            <person name="Krizsan K."/>
            <person name="Foldi C."/>
            <person name="Dima B."/>
            <person name="Sanchez-Garcia M."/>
            <person name="Sanchez-Ramirez S."/>
            <person name="Szollosi G.J."/>
            <person name="Szarkandi J.G."/>
            <person name="Papp V."/>
            <person name="Albert L."/>
            <person name="Andreopoulos W."/>
            <person name="Angelini C."/>
            <person name="Antonin V."/>
            <person name="Barry K.W."/>
            <person name="Bougher N.L."/>
            <person name="Buchanan P."/>
            <person name="Buyck B."/>
            <person name="Bense V."/>
            <person name="Catcheside P."/>
            <person name="Chovatia M."/>
            <person name="Cooper J."/>
            <person name="Damon W."/>
            <person name="Desjardin D."/>
            <person name="Finy P."/>
            <person name="Geml J."/>
            <person name="Haridas S."/>
            <person name="Hughes K."/>
            <person name="Justo A."/>
            <person name="Karasinski D."/>
            <person name="Kautmanova I."/>
            <person name="Kiss B."/>
            <person name="Kocsube S."/>
            <person name="Kotiranta H."/>
            <person name="LaButti K.M."/>
            <person name="Lechner B.E."/>
            <person name="Liimatainen K."/>
            <person name="Lipzen A."/>
            <person name="Lukacs Z."/>
            <person name="Mihaltcheva S."/>
            <person name="Morgado L.N."/>
            <person name="Niskanen T."/>
            <person name="Noordeloos M.E."/>
            <person name="Ohm R.A."/>
            <person name="Ortiz-Santana B."/>
            <person name="Ovrebo C."/>
            <person name="Racz N."/>
            <person name="Riley R."/>
            <person name="Savchenko A."/>
            <person name="Shiryaev A."/>
            <person name="Soop K."/>
            <person name="Spirin V."/>
            <person name="Szebenyi C."/>
            <person name="Tomsovsky M."/>
            <person name="Tulloss R.E."/>
            <person name="Uehling J."/>
            <person name="Grigoriev I.V."/>
            <person name="Vagvolgyi C."/>
            <person name="Papp T."/>
            <person name="Martin F.M."/>
            <person name="Miettinen O."/>
            <person name="Hibbett D.S."/>
            <person name="Nagy L.G."/>
        </authorList>
    </citation>
    <scope>NUCLEOTIDE SEQUENCE [LARGE SCALE GENOMIC DNA]</scope>
    <source>
        <strain evidence="1 2">FP101781</strain>
    </source>
</reference>
<dbReference type="Proteomes" id="UP000298030">
    <property type="component" value="Unassembled WGS sequence"/>
</dbReference>
<organism evidence="1 2">
    <name type="scientific">Coprinellus micaceus</name>
    <name type="common">Glistening ink-cap mushroom</name>
    <name type="synonym">Coprinus micaceus</name>
    <dbReference type="NCBI Taxonomy" id="71717"/>
    <lineage>
        <taxon>Eukaryota</taxon>
        <taxon>Fungi</taxon>
        <taxon>Dikarya</taxon>
        <taxon>Basidiomycota</taxon>
        <taxon>Agaricomycotina</taxon>
        <taxon>Agaricomycetes</taxon>
        <taxon>Agaricomycetidae</taxon>
        <taxon>Agaricales</taxon>
        <taxon>Agaricineae</taxon>
        <taxon>Psathyrellaceae</taxon>
        <taxon>Coprinellus</taxon>
    </lineage>
</organism>
<dbReference type="AlphaFoldDB" id="A0A4Y7SEB8"/>